<dbReference type="AlphaFoldDB" id="E1IHB0"/>
<proteinExistence type="predicted"/>
<dbReference type="STRING" id="765420.OSCT_2711"/>
<dbReference type="eggNOG" id="COG1051">
    <property type="taxonomic scope" value="Bacteria"/>
</dbReference>
<comment type="cofactor">
    <cofactor evidence="1">
        <name>Mg(2+)</name>
        <dbReference type="ChEBI" id="CHEBI:18420"/>
    </cofactor>
</comment>
<organism evidence="4 5">
    <name type="scientific">Oscillochloris trichoides DG-6</name>
    <dbReference type="NCBI Taxonomy" id="765420"/>
    <lineage>
        <taxon>Bacteria</taxon>
        <taxon>Bacillati</taxon>
        <taxon>Chloroflexota</taxon>
        <taxon>Chloroflexia</taxon>
        <taxon>Chloroflexales</taxon>
        <taxon>Chloroflexineae</taxon>
        <taxon>Oscillochloridaceae</taxon>
        <taxon>Oscillochloris</taxon>
    </lineage>
</organism>
<feature type="domain" description="Nudix hydrolase" evidence="3">
    <location>
        <begin position="32"/>
        <end position="158"/>
    </location>
</feature>
<evidence type="ECO:0000259" key="3">
    <source>
        <dbReference type="PROSITE" id="PS51462"/>
    </source>
</evidence>
<dbReference type="EMBL" id="ADVR01000112">
    <property type="protein sequence ID" value="EFO79585.1"/>
    <property type="molecule type" value="Genomic_DNA"/>
</dbReference>
<evidence type="ECO:0000313" key="4">
    <source>
        <dbReference type="EMBL" id="EFO79585.1"/>
    </source>
</evidence>
<keyword evidence="5" id="KW-1185">Reference proteome</keyword>
<dbReference type="SUPFAM" id="SSF55811">
    <property type="entry name" value="Nudix"/>
    <property type="match status" value="1"/>
</dbReference>
<keyword evidence="2 4" id="KW-0378">Hydrolase</keyword>
<dbReference type="HOGENOM" id="CLU_037162_10_0_0"/>
<evidence type="ECO:0000313" key="5">
    <source>
        <dbReference type="Proteomes" id="UP000054010"/>
    </source>
</evidence>
<sequence length="167" mass="18537">MMNQLAHNLREAGLTLAYHSLVFTREGLRWMTRPIGFGVRALVRHEERILLVRHRSGATPWSLPGGAVGHAEDLATAALREVREEGGCVAQVDHLLGLYFAYYHHFSNHIAVFVCTAQTAAHPPVGDLEIVDARFFLPQDIPATTDPGSQRRIAEFHQGLAGLARPW</sequence>
<dbReference type="Proteomes" id="UP000054010">
    <property type="component" value="Unassembled WGS sequence"/>
</dbReference>
<comment type="caution">
    <text evidence="4">The sequence shown here is derived from an EMBL/GenBank/DDBJ whole genome shotgun (WGS) entry which is preliminary data.</text>
</comment>
<accession>E1IHB0</accession>
<dbReference type="PANTHER" id="PTHR43046">
    <property type="entry name" value="GDP-MANNOSE MANNOSYL HYDROLASE"/>
    <property type="match status" value="1"/>
</dbReference>
<dbReference type="OrthoDB" id="9787880at2"/>
<dbReference type="PROSITE" id="PS51462">
    <property type="entry name" value="NUDIX"/>
    <property type="match status" value="1"/>
</dbReference>
<dbReference type="Gene3D" id="3.90.79.10">
    <property type="entry name" value="Nucleoside Triphosphate Pyrophosphohydrolase"/>
    <property type="match status" value="1"/>
</dbReference>
<dbReference type="InterPro" id="IPR015797">
    <property type="entry name" value="NUDIX_hydrolase-like_dom_sf"/>
</dbReference>
<dbReference type="PANTHER" id="PTHR43046:SF14">
    <property type="entry name" value="MUTT_NUDIX FAMILY PROTEIN"/>
    <property type="match status" value="1"/>
</dbReference>
<gene>
    <name evidence="4" type="ORF">OSCT_2711</name>
</gene>
<dbReference type="GO" id="GO:0016787">
    <property type="term" value="F:hydrolase activity"/>
    <property type="evidence" value="ECO:0007669"/>
    <property type="project" value="UniProtKB-KW"/>
</dbReference>
<dbReference type="Pfam" id="PF00293">
    <property type="entry name" value="NUDIX"/>
    <property type="match status" value="1"/>
</dbReference>
<dbReference type="InterPro" id="IPR000086">
    <property type="entry name" value="NUDIX_hydrolase_dom"/>
</dbReference>
<reference evidence="4 5" key="1">
    <citation type="journal article" date="2011" name="J. Bacteriol.">
        <title>Draft genome sequence of the anoxygenic filamentous phototrophic bacterium Oscillochloris trichoides subsp. DG-6.</title>
        <authorList>
            <person name="Kuznetsov B.B."/>
            <person name="Ivanovsky R.N."/>
            <person name="Keppen O.I."/>
            <person name="Sukhacheva M.V."/>
            <person name="Bumazhkin B.K."/>
            <person name="Patutina E.O."/>
            <person name="Beletsky A.V."/>
            <person name="Mardanov A.V."/>
            <person name="Baslerov R.V."/>
            <person name="Panteleeva A.N."/>
            <person name="Kolganova T.V."/>
            <person name="Ravin N.V."/>
            <person name="Skryabin K.G."/>
        </authorList>
    </citation>
    <scope>NUCLEOTIDE SEQUENCE [LARGE SCALE GENOMIC DNA]</scope>
    <source>
        <strain evidence="4 5">DG-6</strain>
    </source>
</reference>
<name>E1IHB0_9CHLR</name>
<protein>
    <submittedName>
        <fullName evidence="4">NUDIX hydrolase</fullName>
    </submittedName>
</protein>
<dbReference type="PROSITE" id="PS00893">
    <property type="entry name" value="NUDIX_BOX"/>
    <property type="match status" value="1"/>
</dbReference>
<evidence type="ECO:0000256" key="1">
    <source>
        <dbReference type="ARBA" id="ARBA00001946"/>
    </source>
</evidence>
<dbReference type="InterPro" id="IPR020084">
    <property type="entry name" value="NUDIX_hydrolase_CS"/>
</dbReference>
<evidence type="ECO:0000256" key="2">
    <source>
        <dbReference type="ARBA" id="ARBA00022801"/>
    </source>
</evidence>